<evidence type="ECO:0000313" key="3">
    <source>
        <dbReference type="Proteomes" id="UP000886844"/>
    </source>
</evidence>
<keyword evidence="1" id="KW-0732">Signal</keyword>
<organism evidence="2 3">
    <name type="scientific">Candidatus Alistipes intestinigallinarum</name>
    <dbReference type="NCBI Taxonomy" id="2838440"/>
    <lineage>
        <taxon>Bacteria</taxon>
        <taxon>Pseudomonadati</taxon>
        <taxon>Bacteroidota</taxon>
        <taxon>Bacteroidia</taxon>
        <taxon>Bacteroidales</taxon>
        <taxon>Rikenellaceae</taxon>
        <taxon>Alistipes</taxon>
    </lineage>
</organism>
<accession>A0A9D1Z0F9</accession>
<name>A0A9D1Z0F9_9BACT</name>
<dbReference type="EMBL" id="DXDA01000057">
    <property type="protein sequence ID" value="HIY69194.1"/>
    <property type="molecule type" value="Genomic_DNA"/>
</dbReference>
<gene>
    <name evidence="2" type="ORF">H9828_07235</name>
</gene>
<feature type="chain" id="PRO_5039225242" description="Outer membrane protein beta-barrel domain-containing protein" evidence="1">
    <location>
        <begin position="20"/>
        <end position="263"/>
    </location>
</feature>
<evidence type="ECO:0000256" key="1">
    <source>
        <dbReference type="SAM" id="SignalP"/>
    </source>
</evidence>
<reference evidence="2" key="2">
    <citation type="submission" date="2021-04" db="EMBL/GenBank/DDBJ databases">
        <authorList>
            <person name="Gilroy R."/>
        </authorList>
    </citation>
    <scope>NUCLEOTIDE SEQUENCE</scope>
    <source>
        <strain evidence="2">5134</strain>
    </source>
</reference>
<protein>
    <recommendedName>
        <fullName evidence="4">Outer membrane protein beta-barrel domain-containing protein</fullName>
    </recommendedName>
</protein>
<evidence type="ECO:0000313" key="2">
    <source>
        <dbReference type="EMBL" id="HIY69194.1"/>
    </source>
</evidence>
<reference evidence="2" key="1">
    <citation type="journal article" date="2021" name="PeerJ">
        <title>Extensive microbial diversity within the chicken gut microbiome revealed by metagenomics and culture.</title>
        <authorList>
            <person name="Gilroy R."/>
            <person name="Ravi A."/>
            <person name="Getino M."/>
            <person name="Pursley I."/>
            <person name="Horton D.L."/>
            <person name="Alikhan N.F."/>
            <person name="Baker D."/>
            <person name="Gharbi K."/>
            <person name="Hall N."/>
            <person name="Watson M."/>
            <person name="Adriaenssens E.M."/>
            <person name="Foster-Nyarko E."/>
            <person name="Jarju S."/>
            <person name="Secka A."/>
            <person name="Antonio M."/>
            <person name="Oren A."/>
            <person name="Chaudhuri R.R."/>
            <person name="La Ragione R."/>
            <person name="Hildebrand F."/>
            <person name="Pallen M.J."/>
        </authorList>
    </citation>
    <scope>NUCLEOTIDE SEQUENCE</scope>
    <source>
        <strain evidence="2">5134</strain>
    </source>
</reference>
<dbReference type="AlphaFoldDB" id="A0A9D1Z0F9"/>
<proteinExistence type="predicted"/>
<sequence>MKKLCFLLGLLLAAAGVRAQEQDDTARRLDSLQRVVTELTSNVQTLEQEDLNQAIWKDRAKYFNIGYVNQTMTDKTFGGELKSDFGVSLSSGKTYYLHKKPLLGMIKFGLDFTWLDINYAKSTLEGFDGEVGETYTSDMHQAEIGMQVGPSVTINPVHHLKVGGYFRVTPSYSMLYMDDTFHHHYVTMLNAGCMVAWKVISLGVEWRWGSATYDGLTFDESAFDDESFGDEGDPSMGDVMDKLSAPERKLKTSSVRFYLGFRF</sequence>
<feature type="signal peptide" evidence="1">
    <location>
        <begin position="1"/>
        <end position="19"/>
    </location>
</feature>
<comment type="caution">
    <text evidence="2">The sequence shown here is derived from an EMBL/GenBank/DDBJ whole genome shotgun (WGS) entry which is preliminary data.</text>
</comment>
<evidence type="ECO:0008006" key="4">
    <source>
        <dbReference type="Google" id="ProtNLM"/>
    </source>
</evidence>
<dbReference type="Proteomes" id="UP000886844">
    <property type="component" value="Unassembled WGS sequence"/>
</dbReference>